<protein>
    <recommendedName>
        <fullName evidence="2">site-specific DNA-methyltransferase (cytosine-N(4)-specific)</fullName>
        <ecNumber evidence="2">2.1.1.113</ecNumber>
    </recommendedName>
</protein>
<evidence type="ECO:0000256" key="4">
    <source>
        <dbReference type="ARBA" id="ARBA00022679"/>
    </source>
</evidence>
<comment type="catalytic activity">
    <reaction evidence="8">
        <text>a 2'-deoxycytidine in DNA + S-adenosyl-L-methionine = an N(4)-methyl-2'-deoxycytidine in DNA + S-adenosyl-L-homocysteine + H(+)</text>
        <dbReference type="Rhea" id="RHEA:16857"/>
        <dbReference type="Rhea" id="RHEA-COMP:11369"/>
        <dbReference type="Rhea" id="RHEA-COMP:13674"/>
        <dbReference type="ChEBI" id="CHEBI:15378"/>
        <dbReference type="ChEBI" id="CHEBI:57856"/>
        <dbReference type="ChEBI" id="CHEBI:59789"/>
        <dbReference type="ChEBI" id="CHEBI:85452"/>
        <dbReference type="ChEBI" id="CHEBI:137933"/>
        <dbReference type="EC" id="2.1.1.113"/>
    </reaction>
</comment>
<keyword evidence="7" id="KW-0238">DNA-binding</keyword>
<name>A0A6C0EIJ3_9ZZZZ</name>
<dbReference type="InterPro" id="IPR001091">
    <property type="entry name" value="RM_Methyltransferase"/>
</dbReference>
<dbReference type="GO" id="GO:0003677">
    <property type="term" value="F:DNA binding"/>
    <property type="evidence" value="ECO:0007669"/>
    <property type="project" value="UniProtKB-KW"/>
</dbReference>
<dbReference type="GO" id="GO:0009307">
    <property type="term" value="P:DNA restriction-modification system"/>
    <property type="evidence" value="ECO:0007669"/>
    <property type="project" value="UniProtKB-KW"/>
</dbReference>
<evidence type="ECO:0000313" key="10">
    <source>
        <dbReference type="EMBL" id="QHT28243.1"/>
    </source>
</evidence>
<organism evidence="10">
    <name type="scientific">viral metagenome</name>
    <dbReference type="NCBI Taxonomy" id="1070528"/>
    <lineage>
        <taxon>unclassified sequences</taxon>
        <taxon>metagenomes</taxon>
        <taxon>organismal metagenomes</taxon>
    </lineage>
</organism>
<dbReference type="PROSITE" id="PS00093">
    <property type="entry name" value="N4_MTASE"/>
    <property type="match status" value="1"/>
</dbReference>
<evidence type="ECO:0000256" key="3">
    <source>
        <dbReference type="ARBA" id="ARBA00022603"/>
    </source>
</evidence>
<reference evidence="10" key="1">
    <citation type="journal article" date="2020" name="Nature">
        <title>Giant virus diversity and host interactions through global metagenomics.</title>
        <authorList>
            <person name="Schulz F."/>
            <person name="Roux S."/>
            <person name="Paez-Espino D."/>
            <person name="Jungbluth S."/>
            <person name="Walsh D.A."/>
            <person name="Denef V.J."/>
            <person name="McMahon K.D."/>
            <person name="Konstantinidis K.T."/>
            <person name="Eloe-Fadrosh E.A."/>
            <person name="Kyrpides N.C."/>
            <person name="Woyke T."/>
        </authorList>
    </citation>
    <scope>NUCLEOTIDE SEQUENCE</scope>
    <source>
        <strain evidence="10">GVMAG-M-3300001348-25</strain>
    </source>
</reference>
<evidence type="ECO:0000256" key="7">
    <source>
        <dbReference type="ARBA" id="ARBA00023125"/>
    </source>
</evidence>
<dbReference type="GO" id="GO:0032259">
    <property type="term" value="P:methylation"/>
    <property type="evidence" value="ECO:0007669"/>
    <property type="project" value="UniProtKB-KW"/>
</dbReference>
<evidence type="ECO:0000256" key="8">
    <source>
        <dbReference type="ARBA" id="ARBA00049120"/>
    </source>
</evidence>
<dbReference type="Pfam" id="PF01555">
    <property type="entry name" value="N6_N4_Mtase"/>
    <property type="match status" value="1"/>
</dbReference>
<evidence type="ECO:0000256" key="1">
    <source>
        <dbReference type="ARBA" id="ARBA00010203"/>
    </source>
</evidence>
<accession>A0A6C0EIJ3</accession>
<keyword evidence="6" id="KW-0680">Restriction system</keyword>
<dbReference type="EC" id="2.1.1.113" evidence="2"/>
<keyword evidence="5" id="KW-0949">S-adenosyl-L-methionine</keyword>
<feature type="domain" description="DNA methylase N-4/N-6" evidence="9">
    <location>
        <begin position="96"/>
        <end position="326"/>
    </location>
</feature>
<evidence type="ECO:0000256" key="6">
    <source>
        <dbReference type="ARBA" id="ARBA00022747"/>
    </source>
</evidence>
<keyword evidence="3" id="KW-0489">Methyltransferase</keyword>
<evidence type="ECO:0000256" key="5">
    <source>
        <dbReference type="ARBA" id="ARBA00022691"/>
    </source>
</evidence>
<dbReference type="AlphaFoldDB" id="A0A6C0EIJ3"/>
<comment type="similarity">
    <text evidence="1">Belongs to the N(4)/N(6)-methyltransferase family. N(4) subfamily.</text>
</comment>
<proteinExistence type="inferred from homology"/>
<dbReference type="InterPro" id="IPR017985">
    <property type="entry name" value="MeTrfase_CN4_CS"/>
</dbReference>
<dbReference type="Gene3D" id="3.40.50.150">
    <property type="entry name" value="Vaccinia Virus protein VP39"/>
    <property type="match status" value="1"/>
</dbReference>
<dbReference type="SUPFAM" id="SSF53335">
    <property type="entry name" value="S-adenosyl-L-methionine-dependent methyltransferases"/>
    <property type="match status" value="1"/>
</dbReference>
<dbReference type="PRINTS" id="PR00508">
    <property type="entry name" value="S21N4MTFRASE"/>
</dbReference>
<evidence type="ECO:0000256" key="2">
    <source>
        <dbReference type="ARBA" id="ARBA00012185"/>
    </source>
</evidence>
<evidence type="ECO:0000259" key="9">
    <source>
        <dbReference type="Pfam" id="PF01555"/>
    </source>
</evidence>
<dbReference type="EMBL" id="MN738853">
    <property type="protein sequence ID" value="QHT28243.1"/>
    <property type="molecule type" value="Genomic_DNA"/>
</dbReference>
<keyword evidence="4" id="KW-0808">Transferase</keyword>
<dbReference type="GO" id="GO:0008170">
    <property type="term" value="F:N-methyltransferase activity"/>
    <property type="evidence" value="ECO:0007669"/>
    <property type="project" value="InterPro"/>
</dbReference>
<dbReference type="InterPro" id="IPR029063">
    <property type="entry name" value="SAM-dependent_MTases_sf"/>
</dbReference>
<dbReference type="InterPro" id="IPR002941">
    <property type="entry name" value="DNA_methylase_N4/N6"/>
</dbReference>
<dbReference type="GO" id="GO:0015667">
    <property type="term" value="F:site-specific DNA-methyltransferase (cytosine-N4-specific) activity"/>
    <property type="evidence" value="ECO:0007669"/>
    <property type="project" value="UniProtKB-EC"/>
</dbReference>
<sequence>MEDNVETKSLLGLTKTELLEKCEKIGIKRCKSKNKNELIQLITKQSSDISSSVSILSQENEVIEKPNIINQDSLSKNKLYIGNNIDILKTMENNTIDVVITSPPYDDLRNYKGNYKLDLTELGKEIHRVLKDGGIYAMIIQDQTKDFGKSLSSFRNVINHCDIIGFKLFETCIYKKQGSEGAWWNKRFRVDHEYIHIFLKGKRPQYFDKSSIKIPSKHGGKTMTGCATRKTDGTTMKSKQVTINALKCPGTIWDYANGGDKNKLKRKHPAVFPDKIPNDLINVFCPIDGIVLDPMCGSGSTIIQAVKNNRKFIGIDIEKDYIDITKQRLEEECSYNYCDTIDNKID</sequence>